<dbReference type="AlphaFoldDB" id="A0A1Y1UGA1"/>
<reference evidence="2 3" key="2">
    <citation type="submission" date="2016-08" db="EMBL/GenBank/DDBJ databases">
        <title>Pervasive Adenine N6-methylation of Active Genes in Fungi.</title>
        <authorList>
            <consortium name="DOE Joint Genome Institute"/>
            <person name="Mondo S.J."/>
            <person name="Dannebaum R.O."/>
            <person name="Kuo R.C."/>
            <person name="Labutti K."/>
            <person name="Haridas S."/>
            <person name="Kuo A."/>
            <person name="Salamov A."/>
            <person name="Ahrendt S.R."/>
            <person name="Lipzen A."/>
            <person name="Sullivan W."/>
            <person name="Andreopoulos W.B."/>
            <person name="Clum A."/>
            <person name="Lindquist E."/>
            <person name="Daum C."/>
            <person name="Ramamoorthy G.K."/>
            <person name="Gryganskyi A."/>
            <person name="Culley D."/>
            <person name="Magnuson J.K."/>
            <person name="James T.Y."/>
            <person name="O'Malley M.A."/>
            <person name="Stajich J.E."/>
            <person name="Spatafora J.W."/>
            <person name="Visel A."/>
            <person name="Grigoriev I.V."/>
        </authorList>
    </citation>
    <scope>NUCLEOTIDE SEQUENCE [LARGE SCALE GENOMIC DNA]</scope>
    <source>
        <strain evidence="3">finn</strain>
    </source>
</reference>
<gene>
    <name evidence="2" type="ORF">BCR36DRAFT_375761</name>
</gene>
<feature type="region of interest" description="Disordered" evidence="1">
    <location>
        <begin position="37"/>
        <end position="90"/>
    </location>
</feature>
<evidence type="ECO:0000256" key="1">
    <source>
        <dbReference type="SAM" id="MobiDB-lite"/>
    </source>
</evidence>
<feature type="compositionally biased region" description="Basic and acidic residues" evidence="1">
    <location>
        <begin position="134"/>
        <end position="156"/>
    </location>
</feature>
<keyword evidence="3" id="KW-1185">Reference proteome</keyword>
<evidence type="ECO:0000313" key="3">
    <source>
        <dbReference type="Proteomes" id="UP000193719"/>
    </source>
</evidence>
<evidence type="ECO:0000313" key="2">
    <source>
        <dbReference type="EMBL" id="ORX36534.1"/>
    </source>
</evidence>
<feature type="compositionally biased region" description="Polar residues" evidence="1">
    <location>
        <begin position="1"/>
        <end position="12"/>
    </location>
</feature>
<dbReference type="EMBL" id="MCFH01000158">
    <property type="protein sequence ID" value="ORX36534.1"/>
    <property type="molecule type" value="Genomic_DNA"/>
</dbReference>
<proteinExistence type="predicted"/>
<comment type="caution">
    <text evidence="2">The sequence shown here is derived from an EMBL/GenBank/DDBJ whole genome shotgun (WGS) entry which is preliminary data.</text>
</comment>
<feature type="compositionally biased region" description="Polar residues" evidence="1">
    <location>
        <begin position="157"/>
        <end position="171"/>
    </location>
</feature>
<feature type="compositionally biased region" description="Polar residues" evidence="1">
    <location>
        <begin position="75"/>
        <end position="86"/>
    </location>
</feature>
<feature type="region of interest" description="Disordered" evidence="1">
    <location>
        <begin position="1"/>
        <end position="25"/>
    </location>
</feature>
<name>A0A1Y1UGA1_9FUNG</name>
<feature type="region of interest" description="Disordered" evidence="1">
    <location>
        <begin position="114"/>
        <end position="183"/>
    </location>
</feature>
<dbReference type="Proteomes" id="UP000193719">
    <property type="component" value="Unassembled WGS sequence"/>
</dbReference>
<reference evidence="2 3" key="1">
    <citation type="submission" date="2016-08" db="EMBL/GenBank/DDBJ databases">
        <title>Genomes of anaerobic fungi encode conserved fungal cellulosomes for biomass hydrolysis.</title>
        <authorList>
            <consortium name="DOE Joint Genome Institute"/>
            <person name="Haitjema C.H."/>
            <person name="Gilmore S.P."/>
            <person name="Henske J.K."/>
            <person name="Solomon K.V."/>
            <person name="De Groot R."/>
            <person name="Kuo A."/>
            <person name="Mondo S.J."/>
            <person name="Salamov A.A."/>
            <person name="Labutti K."/>
            <person name="Zhao Z."/>
            <person name="Chiniquy J."/>
            <person name="Barry K."/>
            <person name="Brewer H.M."/>
            <person name="Purvine S.O."/>
            <person name="Wright A.T."/>
            <person name="Boxma B."/>
            <person name="Van Alen T."/>
            <person name="Hackstein J.H."/>
            <person name="Baker S.E."/>
            <person name="Grigoriev I.V."/>
            <person name="O'Malley M.A."/>
        </authorList>
    </citation>
    <scope>NUCLEOTIDE SEQUENCE [LARGE SCALE GENOMIC DNA]</scope>
    <source>
        <strain evidence="3">finn</strain>
    </source>
</reference>
<feature type="compositionally biased region" description="Basic and acidic residues" evidence="1">
    <location>
        <begin position="37"/>
        <end position="46"/>
    </location>
</feature>
<accession>A0A1Y1UGA1</accession>
<organism evidence="2 3">
    <name type="scientific">Piromyces finnis</name>
    <dbReference type="NCBI Taxonomy" id="1754191"/>
    <lineage>
        <taxon>Eukaryota</taxon>
        <taxon>Fungi</taxon>
        <taxon>Fungi incertae sedis</taxon>
        <taxon>Chytridiomycota</taxon>
        <taxon>Chytridiomycota incertae sedis</taxon>
        <taxon>Neocallimastigomycetes</taxon>
        <taxon>Neocallimastigales</taxon>
        <taxon>Neocallimastigaceae</taxon>
        <taxon>Piromyces</taxon>
    </lineage>
</organism>
<sequence>MSDGYSSESSGGLTADHSSKSGKKQILSRLRAFELKAQKEKEERENAYIPRASTITSRKSPTFTPPSSPKTGSTYIRTSYSRSFNPAESRKKELYEEAKAKLENKIFQLEKELEEAKSNNNSADGSEPIIRDTSNLEKEINELKEKEQIKGKDELKNQVSSLSETNSAPSTSEEEVEKLQSEIKSLKDQLDTLTKEHEEATSSIDALQETIQQKNVLLKL</sequence>
<protein>
    <submittedName>
        <fullName evidence="2">Uncharacterized protein</fullName>
    </submittedName>
</protein>